<reference evidence="19" key="1">
    <citation type="journal article" date="2020" name="mSystems">
        <title>Genome- and Community-Level Interaction Insights into Carbon Utilization and Element Cycling Functions of Hydrothermarchaeota in Hydrothermal Sediment.</title>
        <authorList>
            <person name="Zhou Z."/>
            <person name="Liu Y."/>
            <person name="Xu W."/>
            <person name="Pan J."/>
            <person name="Luo Z.H."/>
            <person name="Li M."/>
        </authorList>
    </citation>
    <scope>NUCLEOTIDE SEQUENCE [LARGE SCALE GENOMIC DNA]</scope>
    <source>
        <strain evidence="19">HyVt-458</strain>
    </source>
</reference>
<gene>
    <name evidence="19" type="ORF">ENJ12_09305</name>
</gene>
<feature type="binding site" description="covalent" evidence="15">
    <location>
        <position position="130"/>
    </location>
    <ligand>
        <name>heme</name>
        <dbReference type="ChEBI" id="CHEBI:30413"/>
        <label>3</label>
    </ligand>
</feature>
<evidence type="ECO:0000313" key="19">
    <source>
        <dbReference type="EMBL" id="HEC07037.1"/>
    </source>
</evidence>
<evidence type="ECO:0000256" key="12">
    <source>
        <dbReference type="ARBA" id="ARBA00023004"/>
    </source>
</evidence>
<keyword evidence="12 14" id="KW-0408">Iron</keyword>
<dbReference type="GO" id="GO:0009276">
    <property type="term" value="C:Gram-negative-bacterium-type cell wall"/>
    <property type="evidence" value="ECO:0007669"/>
    <property type="project" value="UniProtKB-UniRule"/>
</dbReference>
<dbReference type="Pfam" id="PF03264">
    <property type="entry name" value="Cytochrom_NNT"/>
    <property type="match status" value="1"/>
</dbReference>
<evidence type="ECO:0000256" key="5">
    <source>
        <dbReference type="ARBA" id="ARBA00022475"/>
    </source>
</evidence>
<dbReference type="PANTHER" id="PTHR30333">
    <property type="entry name" value="CYTOCHROME C-TYPE PROTEIN"/>
    <property type="match status" value="1"/>
</dbReference>
<dbReference type="InterPro" id="IPR051174">
    <property type="entry name" value="Cytochrome_c-type_ET"/>
</dbReference>
<evidence type="ECO:0000256" key="17">
    <source>
        <dbReference type="SAM" id="Phobius"/>
    </source>
</evidence>
<dbReference type="PIRSF" id="PIRSF000014">
    <property type="entry name" value="4_hem_cytch_TorC"/>
    <property type="match status" value="1"/>
</dbReference>
<evidence type="ECO:0000256" key="8">
    <source>
        <dbReference type="ARBA" id="ARBA00022692"/>
    </source>
</evidence>
<dbReference type="PANTHER" id="PTHR30333:SF1">
    <property type="entry name" value="CYTOCHROME C-TYPE PROTEIN NAPC"/>
    <property type="match status" value="1"/>
</dbReference>
<dbReference type="FunFam" id="1.10.3820.10:FF:000001">
    <property type="entry name" value="Cytochrome c-type protein"/>
    <property type="match status" value="1"/>
</dbReference>
<keyword evidence="4 14" id="KW-0813">Transport</keyword>
<feature type="binding site" description="covalent" evidence="15">
    <location>
        <position position="162"/>
    </location>
    <ligand>
        <name>heme</name>
        <dbReference type="ChEBI" id="CHEBI:30413"/>
        <label>4</label>
    </ligand>
</feature>
<dbReference type="GO" id="GO:0020037">
    <property type="term" value="F:heme binding"/>
    <property type="evidence" value="ECO:0007669"/>
    <property type="project" value="UniProtKB-UniRule"/>
</dbReference>
<keyword evidence="5 14" id="KW-1003">Cell membrane</keyword>
<feature type="domain" description="Cytochrome c" evidence="18">
    <location>
        <begin position="302"/>
        <end position="384"/>
    </location>
</feature>
<feature type="binding site" description="covalent" evidence="15">
    <location>
        <position position="127"/>
    </location>
    <ligand>
        <name>heme</name>
        <dbReference type="ChEBI" id="CHEBI:30413"/>
        <label>3</label>
    </ligand>
</feature>
<evidence type="ECO:0000256" key="10">
    <source>
        <dbReference type="ARBA" id="ARBA00022982"/>
    </source>
</evidence>
<evidence type="ECO:0000256" key="1">
    <source>
        <dbReference type="ARBA" id="ARBA00004249"/>
    </source>
</evidence>
<dbReference type="InterPro" id="IPR009154">
    <property type="entry name" value="Membr-bd_4haem_cyt_TorC"/>
</dbReference>
<dbReference type="Gene3D" id="1.10.3820.10">
    <property type="entry name" value="Di-heme elbow motif domain"/>
    <property type="match status" value="1"/>
</dbReference>
<comment type="PTM">
    <text evidence="15">Binds 5 heme groups per subunit.</text>
</comment>
<evidence type="ECO:0000256" key="7">
    <source>
        <dbReference type="ARBA" id="ARBA00022617"/>
    </source>
</evidence>
<keyword evidence="6 14" id="KW-0997">Cell inner membrane</keyword>
<feature type="transmembrane region" description="Helical" evidence="17">
    <location>
        <begin position="7"/>
        <end position="24"/>
    </location>
</feature>
<dbReference type="PROSITE" id="PS51007">
    <property type="entry name" value="CYTC"/>
    <property type="match status" value="2"/>
</dbReference>
<dbReference type="Proteomes" id="UP000886339">
    <property type="component" value="Unassembled WGS sequence"/>
</dbReference>
<protein>
    <recommendedName>
        <fullName evidence="14">Cytochrome c-type protein</fullName>
    </recommendedName>
</protein>
<feature type="binding site" description="axial binding residue" evidence="16">
    <location>
        <position position="71"/>
    </location>
    <ligand>
        <name>heme</name>
        <dbReference type="ChEBI" id="CHEBI:30413"/>
        <label>2</label>
    </ligand>
    <ligandPart>
        <name>Fe</name>
        <dbReference type="ChEBI" id="CHEBI:18248"/>
    </ligandPart>
</feature>
<keyword evidence="10 14" id="KW-0249">Electron transport</keyword>
<dbReference type="InterPro" id="IPR005126">
    <property type="entry name" value="NapC/NirT_cyt_c_N"/>
</dbReference>
<feature type="binding site" description="covalent" evidence="15">
    <location>
        <position position="37"/>
    </location>
    <ligand>
        <name>heme</name>
        <dbReference type="ChEBI" id="CHEBI:30413"/>
        <label>1</label>
    </ligand>
</feature>
<evidence type="ECO:0000256" key="13">
    <source>
        <dbReference type="ARBA" id="ARBA00023136"/>
    </source>
</evidence>
<evidence type="ECO:0000256" key="14">
    <source>
        <dbReference type="PIRNR" id="PIRNR000014"/>
    </source>
</evidence>
<feature type="domain" description="Cytochrome c" evidence="18">
    <location>
        <begin position="151"/>
        <end position="264"/>
    </location>
</feature>
<keyword evidence="9 14" id="KW-0479">Metal-binding</keyword>
<dbReference type="InterPro" id="IPR036280">
    <property type="entry name" value="Multihaem_cyt_sf"/>
</dbReference>
<dbReference type="GO" id="GO:0005506">
    <property type="term" value="F:iron ion binding"/>
    <property type="evidence" value="ECO:0007669"/>
    <property type="project" value="UniProtKB-UniRule"/>
</dbReference>
<dbReference type="InterPro" id="IPR009056">
    <property type="entry name" value="Cyt_c-like_dom"/>
</dbReference>
<feature type="binding site" description="axial binding residue" evidence="16">
    <location>
        <position position="41"/>
    </location>
    <ligand>
        <name>heme</name>
        <dbReference type="ChEBI" id="CHEBI:30413"/>
        <label>1</label>
    </ligand>
    <ligandPart>
        <name>Fe</name>
        <dbReference type="ChEBI" id="CHEBI:18248"/>
    </ligandPart>
</feature>
<feature type="binding site" description="covalent" evidence="15">
    <location>
        <position position="67"/>
    </location>
    <ligand>
        <name>heme</name>
        <dbReference type="ChEBI" id="CHEBI:30413"/>
        <label>2</label>
    </ligand>
</feature>
<accession>A0A831WB01</accession>
<dbReference type="InterPro" id="IPR036909">
    <property type="entry name" value="Cyt_c-like_dom_sf"/>
</dbReference>
<name>A0A831WB01_9GAMM</name>
<comment type="similarity">
    <text evidence="2 14">Belongs to the TorC/TorY family.</text>
</comment>
<keyword evidence="8 17" id="KW-0812">Transmembrane</keyword>
<evidence type="ECO:0000256" key="2">
    <source>
        <dbReference type="ARBA" id="ARBA00006417"/>
    </source>
</evidence>
<feature type="binding site" description="covalent" evidence="15">
    <location>
        <position position="40"/>
    </location>
    <ligand>
        <name>heme</name>
        <dbReference type="ChEBI" id="CHEBI:30413"/>
        <label>1</label>
    </ligand>
</feature>
<proteinExistence type="inferred from homology"/>
<dbReference type="GO" id="GO:0009061">
    <property type="term" value="P:anaerobic respiration"/>
    <property type="evidence" value="ECO:0007669"/>
    <property type="project" value="TreeGrafter"/>
</dbReference>
<feature type="binding site" description="covalent" evidence="15">
    <location>
        <position position="70"/>
    </location>
    <ligand>
        <name>heme</name>
        <dbReference type="ChEBI" id="CHEBI:30413"/>
        <label>2</label>
    </ligand>
</feature>
<comment type="caution">
    <text evidence="19">The sequence shown here is derived from an EMBL/GenBank/DDBJ whole genome shotgun (WGS) entry which is preliminary data.</text>
</comment>
<dbReference type="EMBL" id="DRLF01000323">
    <property type="protein sequence ID" value="HEC07037.1"/>
    <property type="molecule type" value="Genomic_DNA"/>
</dbReference>
<evidence type="ECO:0000256" key="3">
    <source>
        <dbReference type="ARBA" id="ARBA00007395"/>
    </source>
</evidence>
<organism evidence="19">
    <name type="scientific">Thiolapillus brandeum</name>
    <dbReference type="NCBI Taxonomy" id="1076588"/>
    <lineage>
        <taxon>Bacteria</taxon>
        <taxon>Pseudomonadati</taxon>
        <taxon>Pseudomonadota</taxon>
        <taxon>Gammaproteobacteria</taxon>
        <taxon>Chromatiales</taxon>
        <taxon>Sedimenticolaceae</taxon>
        <taxon>Thiolapillus</taxon>
    </lineage>
</organism>
<dbReference type="GO" id="GO:0009055">
    <property type="term" value="F:electron transfer activity"/>
    <property type="evidence" value="ECO:0007669"/>
    <property type="project" value="UniProtKB-UniRule"/>
</dbReference>
<dbReference type="SUPFAM" id="SSF48695">
    <property type="entry name" value="Multiheme cytochromes"/>
    <property type="match status" value="1"/>
</dbReference>
<feature type="binding site" description="covalent" evidence="15">
    <location>
        <position position="159"/>
    </location>
    <ligand>
        <name>heme</name>
        <dbReference type="ChEBI" id="CHEBI:30413"/>
        <label>4</label>
    </ligand>
</feature>
<dbReference type="Pfam" id="PF00034">
    <property type="entry name" value="Cytochrom_C"/>
    <property type="match status" value="2"/>
</dbReference>
<keyword evidence="13 14" id="KW-0472">Membrane</keyword>
<dbReference type="InterPro" id="IPR038266">
    <property type="entry name" value="NapC/NirT_cytc_sf"/>
</dbReference>
<sequence>MNNKRTVWGSIGLILLGVVLWGGFNTAMEATNTLSFCISCHEMHDNVYQEYKTSIHFSNPSGVQAACPDCHVPREWIPKIIRKIQASNEVYHWLKGTIDTKEKFEARRPQLAEHVWKVMKETDSRECRNCHNFSVMDLKGQARFAARIHKDAMEQGKTCIDCHKGIAHHLPRTYTTQAEKPKYNPEDAEDIMEICAACHGIYGQGTPDGEYPRLAGMNPAYLAKQLEAFKARKRINIPMIPFANDRELPKEDVRTITAYLAGIDLPTHIEVVEEEATQQEGFDALGRLEESKRTLNIPHYPGNPDAGGRLYRKECATCHGKKGEGNRVLTIPMLTGQHSKYLLRQIGKFRKGKRVHDDPRDQQIFQQFSETEIADILAWLSRQDD</sequence>
<evidence type="ECO:0000256" key="15">
    <source>
        <dbReference type="PIRSR" id="PIRSR000014-1"/>
    </source>
</evidence>
<evidence type="ECO:0000256" key="6">
    <source>
        <dbReference type="ARBA" id="ARBA00022519"/>
    </source>
</evidence>
<comment type="similarity">
    <text evidence="3">Belongs to the NapC/NirT/NrfH family.</text>
</comment>
<dbReference type="GO" id="GO:0005886">
    <property type="term" value="C:plasma membrane"/>
    <property type="evidence" value="ECO:0007669"/>
    <property type="project" value="UniProtKB-SubCell"/>
</dbReference>
<evidence type="ECO:0000256" key="16">
    <source>
        <dbReference type="PIRSR" id="PIRSR000014-2"/>
    </source>
</evidence>
<dbReference type="AlphaFoldDB" id="A0A831WB01"/>
<comment type="subcellular location">
    <subcellularLocation>
        <location evidence="1">Cell inner membrane</location>
        <topology evidence="1">Single-pass type II membrane protein</topology>
    </subcellularLocation>
</comment>
<keyword evidence="11 17" id="KW-1133">Transmembrane helix</keyword>
<feature type="binding site" description="axial binding residue" evidence="16">
    <location>
        <position position="163"/>
    </location>
    <ligand>
        <name>heme</name>
        <dbReference type="ChEBI" id="CHEBI:30413"/>
        <label>4</label>
    </ligand>
    <ligandPart>
        <name>Fe</name>
        <dbReference type="ChEBI" id="CHEBI:18248"/>
    </ligandPart>
</feature>
<dbReference type="Gene3D" id="1.10.760.10">
    <property type="entry name" value="Cytochrome c-like domain"/>
    <property type="match status" value="2"/>
</dbReference>
<feature type="binding site" description="axial binding residue" evidence="16">
    <location>
        <position position="131"/>
    </location>
    <ligand>
        <name>heme</name>
        <dbReference type="ChEBI" id="CHEBI:30413"/>
        <label>3</label>
    </ligand>
    <ligandPart>
        <name>Fe</name>
        <dbReference type="ChEBI" id="CHEBI:18248"/>
    </ligandPart>
</feature>
<evidence type="ECO:0000256" key="4">
    <source>
        <dbReference type="ARBA" id="ARBA00022448"/>
    </source>
</evidence>
<evidence type="ECO:0000259" key="18">
    <source>
        <dbReference type="PROSITE" id="PS51007"/>
    </source>
</evidence>
<evidence type="ECO:0000256" key="11">
    <source>
        <dbReference type="ARBA" id="ARBA00022989"/>
    </source>
</evidence>
<dbReference type="SUPFAM" id="SSF46626">
    <property type="entry name" value="Cytochrome c"/>
    <property type="match status" value="2"/>
</dbReference>
<evidence type="ECO:0000256" key="9">
    <source>
        <dbReference type="ARBA" id="ARBA00022723"/>
    </source>
</evidence>
<keyword evidence="7 14" id="KW-0349">Heme</keyword>